<dbReference type="PIRSF" id="PIRSF005651">
    <property type="entry name" value="HflC"/>
    <property type="match status" value="1"/>
</dbReference>
<evidence type="ECO:0000256" key="2">
    <source>
        <dbReference type="ARBA" id="ARBA00007862"/>
    </source>
</evidence>
<comment type="function">
    <text evidence="6">HflC and HflK could regulate a protease.</text>
</comment>
<evidence type="ECO:0000256" key="1">
    <source>
        <dbReference type="ARBA" id="ARBA00004167"/>
    </source>
</evidence>
<comment type="caution">
    <text evidence="9">The sequence shown here is derived from an EMBL/GenBank/DDBJ whole genome shotgun (WGS) entry which is preliminary data.</text>
</comment>
<dbReference type="InterPro" id="IPR001107">
    <property type="entry name" value="Band_7"/>
</dbReference>
<comment type="subcellular location">
    <subcellularLocation>
        <location evidence="1">Membrane</location>
        <topology evidence="1">Single-pass membrane protein</topology>
    </subcellularLocation>
</comment>
<keyword evidence="10" id="KW-1185">Reference proteome</keyword>
<reference evidence="9 10" key="1">
    <citation type="submission" date="2021-02" db="EMBL/GenBank/DDBJ databases">
        <title>Activity-based single-cell genomes from oceanic crustal fluid captures similar information to metagenomic and metatranscriptomic surveys with orders of magnitude less sampling.</title>
        <authorList>
            <person name="D'Angelo T.S."/>
            <person name="Orcutt B.N."/>
        </authorList>
    </citation>
    <scope>NUCLEOTIDE SEQUENCE [LARGE SCALE GENOMIC DNA]</scope>
    <source>
        <strain evidence="9">AH-315-G02</strain>
    </source>
</reference>
<dbReference type="Pfam" id="PF01145">
    <property type="entry name" value="Band_7"/>
    <property type="match status" value="1"/>
</dbReference>
<evidence type="ECO:0000256" key="6">
    <source>
        <dbReference type="PIRNR" id="PIRNR005651"/>
    </source>
</evidence>
<comment type="similarity">
    <text evidence="2 6">Belongs to the band 7/mec-2 family. HflC subfamily.</text>
</comment>
<feature type="transmembrane region" description="Helical" evidence="7">
    <location>
        <begin position="7"/>
        <end position="27"/>
    </location>
</feature>
<dbReference type="NCBIfam" id="TIGR01932">
    <property type="entry name" value="hflC"/>
    <property type="match status" value="1"/>
</dbReference>
<keyword evidence="5 7" id="KW-0472">Membrane</keyword>
<keyword evidence="4 7" id="KW-1133">Transmembrane helix</keyword>
<feature type="domain" description="Band 7" evidence="8">
    <location>
        <begin position="22"/>
        <end position="205"/>
    </location>
</feature>
<evidence type="ECO:0000313" key="10">
    <source>
        <dbReference type="Proteomes" id="UP000717534"/>
    </source>
</evidence>
<accession>A0ABS3AVL8</accession>
<dbReference type="GO" id="GO:0008233">
    <property type="term" value="F:peptidase activity"/>
    <property type="evidence" value="ECO:0007669"/>
    <property type="project" value="UniProtKB-KW"/>
</dbReference>
<keyword evidence="9" id="KW-0378">Hydrolase</keyword>
<dbReference type="CDD" id="cd03405">
    <property type="entry name" value="SPFH_HflC"/>
    <property type="match status" value="1"/>
</dbReference>
<evidence type="ECO:0000256" key="7">
    <source>
        <dbReference type="SAM" id="Phobius"/>
    </source>
</evidence>
<dbReference type="PANTHER" id="PTHR42911">
    <property type="entry name" value="MODULATOR OF FTSH PROTEASE HFLC"/>
    <property type="match status" value="1"/>
</dbReference>
<dbReference type="SUPFAM" id="SSF117892">
    <property type="entry name" value="Band 7/SPFH domain"/>
    <property type="match status" value="1"/>
</dbReference>
<keyword evidence="9" id="KW-0645">Protease</keyword>
<organism evidence="9 10">
    <name type="scientific">Desulfotalea psychrophila</name>
    <dbReference type="NCBI Taxonomy" id="84980"/>
    <lineage>
        <taxon>Bacteria</taxon>
        <taxon>Pseudomonadati</taxon>
        <taxon>Thermodesulfobacteriota</taxon>
        <taxon>Desulfobulbia</taxon>
        <taxon>Desulfobulbales</taxon>
        <taxon>Desulfocapsaceae</taxon>
        <taxon>Desulfotalea</taxon>
    </lineage>
</organism>
<dbReference type="SMART" id="SM00244">
    <property type="entry name" value="PHB"/>
    <property type="match status" value="1"/>
</dbReference>
<name>A0ABS3AVL8_9BACT</name>
<evidence type="ECO:0000256" key="5">
    <source>
        <dbReference type="ARBA" id="ARBA00023136"/>
    </source>
</evidence>
<dbReference type="Proteomes" id="UP000717534">
    <property type="component" value="Unassembled WGS sequence"/>
</dbReference>
<dbReference type="EMBL" id="JAFITO010000003">
    <property type="protein sequence ID" value="MBN4068021.1"/>
    <property type="molecule type" value="Genomic_DNA"/>
</dbReference>
<keyword evidence="3 7" id="KW-0812">Transmembrane</keyword>
<evidence type="ECO:0000256" key="3">
    <source>
        <dbReference type="ARBA" id="ARBA00022692"/>
    </source>
</evidence>
<sequence length="308" mass="34855">MKQIAQFFLIGLVLLSITVVFDGFFILKEGQQAMITQFGAPVGEPKTEAGFKFKLPFVQDVNYFDKRVQIWDGDPNQIPTNDKTFVYLDVSARWRITDALQYMQAVKTEARAQSLLDDIIDGTVRDMVNKNDLIEIIRSSDWSLATMTNPRNNDAPPKVGRDGISNLVLEAAAKVTPQYGIELLDVMFKRVNYIESVRLKVYDRMISERKRIAAERRSTGEGKKAEILGKVERELTVILSEANREASEIKGQADASATKIYGDIYNQDPEFFSFYKTLQSYSSVIGKNTSLILSADSDLFQYLQKVDN</sequence>
<protein>
    <recommendedName>
        <fullName evidence="6">Protein HflC</fullName>
    </recommendedName>
</protein>
<proteinExistence type="inferred from homology"/>
<dbReference type="InterPro" id="IPR010200">
    <property type="entry name" value="HflC"/>
</dbReference>
<dbReference type="Gene3D" id="3.30.479.30">
    <property type="entry name" value="Band 7 domain"/>
    <property type="match status" value="1"/>
</dbReference>
<evidence type="ECO:0000313" key="9">
    <source>
        <dbReference type="EMBL" id="MBN4068021.1"/>
    </source>
</evidence>
<dbReference type="PANTHER" id="PTHR42911:SF1">
    <property type="entry name" value="MODULATOR OF FTSH PROTEASE HFLC"/>
    <property type="match status" value="1"/>
</dbReference>
<gene>
    <name evidence="9" type="primary">hflC</name>
    <name evidence="9" type="ORF">JYU06_00645</name>
</gene>
<dbReference type="InterPro" id="IPR036013">
    <property type="entry name" value="Band_7/SPFH_dom_sf"/>
</dbReference>
<evidence type="ECO:0000259" key="8">
    <source>
        <dbReference type="SMART" id="SM00244"/>
    </source>
</evidence>
<evidence type="ECO:0000256" key="4">
    <source>
        <dbReference type="ARBA" id="ARBA00022989"/>
    </source>
</evidence>
<dbReference type="GO" id="GO:0006508">
    <property type="term" value="P:proteolysis"/>
    <property type="evidence" value="ECO:0007669"/>
    <property type="project" value="UniProtKB-KW"/>
</dbReference>